<feature type="transmembrane region" description="Helical" evidence="5">
    <location>
        <begin position="51"/>
        <end position="71"/>
    </location>
</feature>
<keyword evidence="8" id="KW-1185">Reference proteome</keyword>
<evidence type="ECO:0000259" key="6">
    <source>
        <dbReference type="Pfam" id="PF07291"/>
    </source>
</evidence>
<feature type="transmembrane region" description="Helical" evidence="5">
    <location>
        <begin position="78"/>
        <end position="102"/>
    </location>
</feature>
<dbReference type="Proteomes" id="UP000035036">
    <property type="component" value="Plasmid pGSUB1"/>
</dbReference>
<feature type="transmembrane region" description="Helical" evidence="5">
    <location>
        <begin position="12"/>
        <end position="31"/>
    </location>
</feature>
<dbReference type="HOGENOM" id="CLU_101331_3_1_7"/>
<dbReference type="Pfam" id="PF07291">
    <property type="entry name" value="MauE"/>
    <property type="match status" value="1"/>
</dbReference>
<sequence>MKTSKTISRISFLSAIAAGSIFVYAGVLKALDVAGLTESIAAYQILPIQMVPFVAATLPYVEIGAGLLVLLRPWRGAALATLAVLNGVFMVALSSLIIRGINIDCGCFSSATTSDPTSVSSALLRDLVIMAVIAFASLSAVRRESSGT</sequence>
<comment type="subcellular location">
    <subcellularLocation>
        <location evidence="1">Membrane</location>
        <topology evidence="1">Multi-pass membrane protein</topology>
    </subcellularLocation>
</comment>
<dbReference type="GO" id="GO:0016020">
    <property type="term" value="C:membrane"/>
    <property type="evidence" value="ECO:0007669"/>
    <property type="project" value="UniProtKB-SubCell"/>
</dbReference>
<dbReference type="EMBL" id="CP010312">
    <property type="protein sequence ID" value="AJF08318.1"/>
    <property type="molecule type" value="Genomic_DNA"/>
</dbReference>
<reference evidence="7 8" key="1">
    <citation type="journal article" date="2015" name="Genome Announc.">
        <title>Genomes of Geoalkalibacter ferrihydriticus Z-0531T and Geoalkalibacter subterraneus Red1T, Two Haloalkaliphilic Metal-Reducing Deltaproteobacteria.</title>
        <authorList>
            <person name="Badalamenti J.P."/>
            <person name="Krajmalnik-Brown R."/>
            <person name="Torres C.I."/>
            <person name="Bond D.R."/>
        </authorList>
    </citation>
    <scope>NUCLEOTIDE SEQUENCE [LARGE SCALE GENOMIC DNA]</scope>
    <source>
        <strain evidence="7 8">Red1</strain>
        <plasmid evidence="8">Plasmid pGSUB1</plasmid>
    </source>
</reference>
<evidence type="ECO:0000313" key="8">
    <source>
        <dbReference type="Proteomes" id="UP000035036"/>
    </source>
</evidence>
<protein>
    <recommendedName>
        <fullName evidence="6">Methylamine utilisation protein MauE domain-containing protein</fullName>
    </recommendedName>
</protein>
<keyword evidence="7" id="KW-0614">Plasmid</keyword>
<evidence type="ECO:0000256" key="2">
    <source>
        <dbReference type="ARBA" id="ARBA00022692"/>
    </source>
</evidence>
<evidence type="ECO:0000256" key="1">
    <source>
        <dbReference type="ARBA" id="ARBA00004141"/>
    </source>
</evidence>
<organism evidence="7 8">
    <name type="scientific">Geoalkalibacter subterraneus</name>
    <dbReference type="NCBI Taxonomy" id="483547"/>
    <lineage>
        <taxon>Bacteria</taxon>
        <taxon>Pseudomonadati</taxon>
        <taxon>Thermodesulfobacteriota</taxon>
        <taxon>Desulfuromonadia</taxon>
        <taxon>Desulfuromonadales</taxon>
        <taxon>Geoalkalibacteraceae</taxon>
        <taxon>Geoalkalibacter</taxon>
    </lineage>
</organism>
<evidence type="ECO:0000256" key="4">
    <source>
        <dbReference type="ARBA" id="ARBA00023136"/>
    </source>
</evidence>
<dbReference type="InterPro" id="IPR009908">
    <property type="entry name" value="Methylamine_util_MauE"/>
</dbReference>
<accession>A0A0B5FLJ3</accession>
<dbReference type="UniPathway" id="UPA00895"/>
<dbReference type="AlphaFoldDB" id="A0A0B5FLJ3"/>
<feature type="transmembrane region" description="Helical" evidence="5">
    <location>
        <begin position="122"/>
        <end position="141"/>
    </location>
</feature>
<keyword evidence="4 5" id="KW-0472">Membrane</keyword>
<evidence type="ECO:0000313" key="7">
    <source>
        <dbReference type="EMBL" id="AJF08318.1"/>
    </source>
</evidence>
<dbReference type="GO" id="GO:0030416">
    <property type="term" value="P:methylamine metabolic process"/>
    <property type="evidence" value="ECO:0007669"/>
    <property type="project" value="InterPro"/>
</dbReference>
<geneLocation type="plasmid" evidence="7 8">
    <name>pGSUB1</name>
</geneLocation>
<gene>
    <name evidence="7" type="ORF">GSUB_16935</name>
</gene>
<feature type="domain" description="Methylamine utilisation protein MauE" evidence="6">
    <location>
        <begin position="10"/>
        <end position="136"/>
    </location>
</feature>
<evidence type="ECO:0000256" key="3">
    <source>
        <dbReference type="ARBA" id="ARBA00022989"/>
    </source>
</evidence>
<name>A0A0B5FLJ3_9BACT</name>
<keyword evidence="3 5" id="KW-1133">Transmembrane helix</keyword>
<evidence type="ECO:0000256" key="5">
    <source>
        <dbReference type="SAM" id="Phobius"/>
    </source>
</evidence>
<proteinExistence type="predicted"/>
<keyword evidence="2 5" id="KW-0812">Transmembrane</keyword>
<dbReference type="KEGG" id="gsb:GSUB_16935"/>